<dbReference type="InterPro" id="IPR007345">
    <property type="entry name" value="Polysacch_pyruvyl_Trfase"/>
</dbReference>
<name>A0ABX2A3I7_9MICO</name>
<evidence type="ECO:0000259" key="1">
    <source>
        <dbReference type="Pfam" id="PF04230"/>
    </source>
</evidence>
<protein>
    <submittedName>
        <fullName evidence="2">Polysaccharide pyruvyl transferase WcaK-like protein</fullName>
    </submittedName>
</protein>
<accession>A0ABX2A3I7</accession>
<keyword evidence="3" id="KW-1185">Reference proteome</keyword>
<dbReference type="RefSeq" id="WP_171783649.1">
    <property type="nucleotide sequence ID" value="NZ_BAAAML010000006.1"/>
</dbReference>
<comment type="caution">
    <text evidence="2">The sequence shown here is derived from an EMBL/GenBank/DDBJ whole genome shotgun (WGS) entry which is preliminary data.</text>
</comment>
<sequence>MAPDAPAPLRPRVALLGQFGIGNLGNEASLDAMLDVLGDADLVVLTEEPGAVLEARGLPAVAFTDPGARRGGWRGVLGKVRDLRWAWRRVGEVDAIVVPGTGLLEGSAVRATAVPLTLGWYALAARCRRRPLHLLSVGVDDGGHRLTRALFGFVLRAATTVTVRDDGSAACAERLGRSRPPVVPDLVLAGQVQGSARSHGPWTVALGVIDTHGTGTIEADWDRARYLAAVAELVRRLVVAGARVRVVGGAVLDDLIADEVVARAGHDAVVRAPAADLAELDTWFAGCQVVVAARYHNLVTAVRAGVPPVSLGYARKQDWLLGDVGAPARAHDVAGFDPALVADQVLHLLSDGEAWQAAHADATAWVDQARRLLAGQASRLRVSLGLVPDDVPLEVRP</sequence>
<evidence type="ECO:0000313" key="2">
    <source>
        <dbReference type="EMBL" id="NOV97437.1"/>
    </source>
</evidence>
<organism evidence="2 3">
    <name type="scientific">Isoptericola halotolerans</name>
    <dbReference type="NCBI Taxonomy" id="300560"/>
    <lineage>
        <taxon>Bacteria</taxon>
        <taxon>Bacillati</taxon>
        <taxon>Actinomycetota</taxon>
        <taxon>Actinomycetes</taxon>
        <taxon>Micrococcales</taxon>
        <taxon>Promicromonosporaceae</taxon>
        <taxon>Isoptericola</taxon>
    </lineage>
</organism>
<evidence type="ECO:0000313" key="3">
    <source>
        <dbReference type="Proteomes" id="UP000757540"/>
    </source>
</evidence>
<dbReference type="Proteomes" id="UP000757540">
    <property type="component" value="Unassembled WGS sequence"/>
</dbReference>
<reference evidence="2 3" key="1">
    <citation type="submission" date="2020-05" db="EMBL/GenBank/DDBJ databases">
        <title>Genomic Encyclopedia of Type Strains, Phase III (KMG-III): the genomes of soil and plant-associated and newly described type strains.</title>
        <authorList>
            <person name="Whitman W."/>
        </authorList>
    </citation>
    <scope>NUCLEOTIDE SEQUENCE [LARGE SCALE GENOMIC DNA]</scope>
    <source>
        <strain evidence="2 3">KCTC 19046</strain>
    </source>
</reference>
<dbReference type="PANTHER" id="PTHR36836">
    <property type="entry name" value="COLANIC ACID BIOSYNTHESIS PROTEIN WCAK"/>
    <property type="match status" value="1"/>
</dbReference>
<dbReference type="PANTHER" id="PTHR36836:SF1">
    <property type="entry name" value="COLANIC ACID BIOSYNTHESIS PROTEIN WCAK"/>
    <property type="match status" value="1"/>
</dbReference>
<dbReference type="Pfam" id="PF04230">
    <property type="entry name" value="PS_pyruv_trans"/>
    <property type="match status" value="1"/>
</dbReference>
<dbReference type="EMBL" id="JABEZU010000002">
    <property type="protein sequence ID" value="NOV97437.1"/>
    <property type="molecule type" value="Genomic_DNA"/>
</dbReference>
<gene>
    <name evidence="2" type="ORF">HDG69_002012</name>
</gene>
<dbReference type="SUPFAM" id="SSF53756">
    <property type="entry name" value="UDP-Glycosyltransferase/glycogen phosphorylase"/>
    <property type="match status" value="1"/>
</dbReference>
<feature type="domain" description="Polysaccharide pyruvyl transferase" evidence="1">
    <location>
        <begin position="23"/>
        <end position="313"/>
    </location>
</feature>
<proteinExistence type="predicted"/>